<dbReference type="EMBL" id="FNYR01000012">
    <property type="protein sequence ID" value="SEI92099.1"/>
    <property type="molecule type" value="Genomic_DNA"/>
</dbReference>
<accession>A0A2H4Q4X9</accession>
<gene>
    <name evidence="5" type="ORF">SAMN05444271_1124</name>
</gene>
<dbReference type="STRING" id="1073996.SAMN05444271_1124"/>
<name>A0A1H6UIK6_9EURY</name>
<dbReference type="PROSITE" id="PS51318">
    <property type="entry name" value="TAT"/>
    <property type="match status" value="1"/>
</dbReference>
<dbReference type="OrthoDB" id="50488at2157"/>
<proteinExistence type="inferred from homology"/>
<evidence type="ECO:0000256" key="2">
    <source>
        <dbReference type="ARBA" id="ARBA00022448"/>
    </source>
</evidence>
<keyword evidence="6" id="KW-1185">Reference proteome</keyword>
<comment type="similarity">
    <text evidence="1">Belongs to the bacterial solute-binding protein 9 family.</text>
</comment>
<dbReference type="InterPro" id="IPR050492">
    <property type="entry name" value="Bact_metal-bind_prot9"/>
</dbReference>
<evidence type="ECO:0000256" key="4">
    <source>
        <dbReference type="SAM" id="MobiDB-lite"/>
    </source>
</evidence>
<dbReference type="InterPro" id="IPR006311">
    <property type="entry name" value="TAT_signal"/>
</dbReference>
<accession>A0A1H6UIK6</accession>
<dbReference type="PANTHER" id="PTHR42953:SF3">
    <property type="entry name" value="HIGH-AFFINITY ZINC UPTAKE SYSTEM PROTEIN ZNUA"/>
    <property type="match status" value="1"/>
</dbReference>
<evidence type="ECO:0000313" key="5">
    <source>
        <dbReference type="EMBL" id="SEI92099.1"/>
    </source>
</evidence>
<dbReference type="RefSeq" id="WP_089672591.1">
    <property type="nucleotide sequence ID" value="NZ_CP024845.1"/>
</dbReference>
<dbReference type="Gene3D" id="3.40.50.1980">
    <property type="entry name" value="Nitrogenase molybdenum iron protein domain"/>
    <property type="match status" value="3"/>
</dbReference>
<dbReference type="KEGG" id="hae:halTADL_2708"/>
<keyword evidence="3" id="KW-0732">Signal</keyword>
<dbReference type="SUPFAM" id="SSF53807">
    <property type="entry name" value="Helical backbone' metal receptor"/>
    <property type="match status" value="1"/>
</dbReference>
<evidence type="ECO:0000256" key="3">
    <source>
        <dbReference type="ARBA" id="ARBA00022729"/>
    </source>
</evidence>
<dbReference type="Pfam" id="PF01297">
    <property type="entry name" value="ZnuA"/>
    <property type="match status" value="1"/>
</dbReference>
<feature type="compositionally biased region" description="Basic and acidic residues" evidence="4">
    <location>
        <begin position="129"/>
        <end position="207"/>
    </location>
</feature>
<dbReference type="AlphaFoldDB" id="A0A1H6UIK6"/>
<dbReference type="PANTHER" id="PTHR42953">
    <property type="entry name" value="HIGH-AFFINITY ZINC UPTAKE SYSTEM PROTEIN ZNUA-RELATED"/>
    <property type="match status" value="1"/>
</dbReference>
<feature type="region of interest" description="Disordered" evidence="4">
    <location>
        <begin position="128"/>
        <end position="208"/>
    </location>
</feature>
<dbReference type="GeneID" id="35003479"/>
<organism evidence="5 6">
    <name type="scientific">Halohasta litchfieldiae</name>
    <dbReference type="NCBI Taxonomy" id="1073996"/>
    <lineage>
        <taxon>Archaea</taxon>
        <taxon>Methanobacteriati</taxon>
        <taxon>Methanobacteriota</taxon>
        <taxon>Stenosarchaea group</taxon>
        <taxon>Halobacteria</taxon>
        <taxon>Halobacteriales</taxon>
        <taxon>Haloferacaceae</taxon>
        <taxon>Halohasta</taxon>
    </lineage>
</organism>
<evidence type="ECO:0000313" key="6">
    <source>
        <dbReference type="Proteomes" id="UP000198888"/>
    </source>
</evidence>
<reference evidence="5 6" key="1">
    <citation type="submission" date="2016-10" db="EMBL/GenBank/DDBJ databases">
        <authorList>
            <person name="de Groot N.N."/>
        </authorList>
    </citation>
    <scope>NUCLEOTIDE SEQUENCE [LARGE SCALE GENOMIC DNA]</scope>
    <source>
        <strain evidence="5 6">DSM 22187</strain>
    </source>
</reference>
<sequence>MNLTRRNALKSGAGVLTVGGLAGCLDDVDASQGEFDSAYAAFFALWDWSQAVAGEEATIENPVEFGQLGHGWEPDGDLPREVASTSAFVYFDTPEFSWAQDLAATLESDYGTVAAIDGLAGLESQMLESNHDHGGEEGEHEDEHHDEHNETTTEDTHDEHNETTEDYHEEDGEHHEDEHNETTEDHHEEDGEHHEDEHNEETDRGQLDPHVWVDPVLAQEIVTTICDGFVEIDPDNTETYEANAVAYNERLADLDSQFQQVVTEGDQSTVVLASHSSFGYVEARYGFDIHTVTGVSPDATPDSSQIAETVELVDSNGIDVILYDRFESDRLANTIVENSTATETMPVTAAAGTTQEWSDDGWGYIDQLEQVTIPAFRRALGAE</sequence>
<dbReference type="Proteomes" id="UP000198888">
    <property type="component" value="Unassembled WGS sequence"/>
</dbReference>
<dbReference type="InterPro" id="IPR006127">
    <property type="entry name" value="ZnuA-like"/>
</dbReference>
<dbReference type="PROSITE" id="PS51257">
    <property type="entry name" value="PROKAR_LIPOPROTEIN"/>
    <property type="match status" value="1"/>
</dbReference>
<protein>
    <submittedName>
        <fullName evidence="5">Zinc transport system substrate-binding protein</fullName>
    </submittedName>
</protein>
<evidence type="ECO:0000256" key="1">
    <source>
        <dbReference type="ARBA" id="ARBA00011028"/>
    </source>
</evidence>
<dbReference type="GO" id="GO:0030001">
    <property type="term" value="P:metal ion transport"/>
    <property type="evidence" value="ECO:0007669"/>
    <property type="project" value="InterPro"/>
</dbReference>
<dbReference type="GO" id="GO:0046872">
    <property type="term" value="F:metal ion binding"/>
    <property type="evidence" value="ECO:0007669"/>
    <property type="project" value="InterPro"/>
</dbReference>
<keyword evidence="2" id="KW-0813">Transport</keyword>